<dbReference type="InterPro" id="IPR000594">
    <property type="entry name" value="ThiF_NAD_FAD-bd"/>
</dbReference>
<proteinExistence type="predicted"/>
<dbReference type="GO" id="GO:0005737">
    <property type="term" value="C:cytoplasm"/>
    <property type="evidence" value="ECO:0007669"/>
    <property type="project" value="TreeGrafter"/>
</dbReference>
<dbReference type="AlphaFoldDB" id="A0A9D9DTM5"/>
<dbReference type="PANTHER" id="PTHR10953">
    <property type="entry name" value="UBIQUITIN-ACTIVATING ENZYME E1"/>
    <property type="match status" value="1"/>
</dbReference>
<comment type="caution">
    <text evidence="3">The sequence shown here is derived from an EMBL/GenBank/DDBJ whole genome shotgun (WGS) entry which is preliminary data.</text>
</comment>
<reference evidence="3" key="2">
    <citation type="journal article" date="2021" name="PeerJ">
        <title>Extensive microbial diversity within the chicken gut microbiome revealed by metagenomics and culture.</title>
        <authorList>
            <person name="Gilroy R."/>
            <person name="Ravi A."/>
            <person name="Getino M."/>
            <person name="Pursley I."/>
            <person name="Horton D.L."/>
            <person name="Alikhan N.F."/>
            <person name="Baker D."/>
            <person name="Gharbi K."/>
            <person name="Hall N."/>
            <person name="Watson M."/>
            <person name="Adriaenssens E.M."/>
            <person name="Foster-Nyarko E."/>
            <person name="Jarju S."/>
            <person name="Secka A."/>
            <person name="Antonio M."/>
            <person name="Oren A."/>
            <person name="Chaudhuri R.R."/>
            <person name="La Ragione R."/>
            <person name="Hildebrand F."/>
            <person name="Pallen M.J."/>
        </authorList>
    </citation>
    <scope>NUCLEOTIDE SEQUENCE</scope>
    <source>
        <strain evidence="3">2889</strain>
    </source>
</reference>
<protein>
    <submittedName>
        <fullName evidence="3">ThiF family adenylyltransferase</fullName>
    </submittedName>
</protein>
<organism evidence="3 4">
    <name type="scientific">Candidatus Pullibacteroides excrementavium</name>
    <dbReference type="NCBI Taxonomy" id="2840905"/>
    <lineage>
        <taxon>Bacteria</taxon>
        <taxon>Pseudomonadati</taxon>
        <taxon>Bacteroidota</taxon>
        <taxon>Bacteroidia</taxon>
        <taxon>Bacteroidales</taxon>
        <taxon>Candidatus Pullibacteroides</taxon>
    </lineage>
</organism>
<dbReference type="Proteomes" id="UP000823612">
    <property type="component" value="Unassembled WGS sequence"/>
</dbReference>
<sequence length="64" mass="6874">MNFMERYARQLMLPEFGIEAQEKLRRSHVLLVGAGGLGSTIAPLLCAAGLGKLTLVDADKVSES</sequence>
<dbReference type="InterPro" id="IPR035985">
    <property type="entry name" value="Ubiquitin-activating_enz"/>
</dbReference>
<name>A0A9D9DTM5_9BACT</name>
<reference evidence="3" key="1">
    <citation type="submission" date="2020-10" db="EMBL/GenBank/DDBJ databases">
        <authorList>
            <person name="Gilroy R."/>
        </authorList>
    </citation>
    <scope>NUCLEOTIDE SEQUENCE</scope>
    <source>
        <strain evidence="3">2889</strain>
    </source>
</reference>
<evidence type="ECO:0000313" key="4">
    <source>
        <dbReference type="Proteomes" id="UP000823612"/>
    </source>
</evidence>
<feature type="domain" description="THIF-type NAD/FAD binding fold" evidence="2">
    <location>
        <begin position="7"/>
        <end position="64"/>
    </location>
</feature>
<keyword evidence="3" id="KW-0808">Transferase</keyword>
<dbReference type="SUPFAM" id="SSF69572">
    <property type="entry name" value="Activating enzymes of the ubiquitin-like proteins"/>
    <property type="match status" value="1"/>
</dbReference>
<evidence type="ECO:0000313" key="3">
    <source>
        <dbReference type="EMBL" id="MBO8432226.1"/>
    </source>
</evidence>
<dbReference type="EMBL" id="JADIMZ010000036">
    <property type="protein sequence ID" value="MBO8432226.1"/>
    <property type="molecule type" value="Genomic_DNA"/>
</dbReference>
<keyword evidence="1" id="KW-0472">Membrane</keyword>
<feature type="non-terminal residue" evidence="3">
    <location>
        <position position="64"/>
    </location>
</feature>
<dbReference type="PANTHER" id="PTHR10953:SF102">
    <property type="entry name" value="ADENYLYLTRANSFERASE AND SULFURTRANSFERASE MOCS3"/>
    <property type="match status" value="1"/>
</dbReference>
<dbReference type="GO" id="GO:0042292">
    <property type="term" value="F:URM1 activating enzyme activity"/>
    <property type="evidence" value="ECO:0007669"/>
    <property type="project" value="TreeGrafter"/>
</dbReference>
<keyword evidence="3" id="KW-0548">Nucleotidyltransferase</keyword>
<dbReference type="Pfam" id="PF00899">
    <property type="entry name" value="ThiF"/>
    <property type="match status" value="1"/>
</dbReference>
<evidence type="ECO:0000256" key="1">
    <source>
        <dbReference type="SAM" id="Phobius"/>
    </source>
</evidence>
<dbReference type="Gene3D" id="3.40.50.720">
    <property type="entry name" value="NAD(P)-binding Rossmann-like Domain"/>
    <property type="match status" value="1"/>
</dbReference>
<evidence type="ECO:0000259" key="2">
    <source>
        <dbReference type="Pfam" id="PF00899"/>
    </source>
</evidence>
<gene>
    <name evidence="3" type="ORF">IAB08_02880</name>
</gene>
<feature type="transmembrane region" description="Helical" evidence="1">
    <location>
        <begin position="29"/>
        <end position="50"/>
    </location>
</feature>
<dbReference type="GO" id="GO:0004792">
    <property type="term" value="F:thiosulfate-cyanide sulfurtransferase activity"/>
    <property type="evidence" value="ECO:0007669"/>
    <property type="project" value="TreeGrafter"/>
</dbReference>
<keyword evidence="1" id="KW-0812">Transmembrane</keyword>
<keyword evidence="1" id="KW-1133">Transmembrane helix</keyword>
<dbReference type="GO" id="GO:0016779">
    <property type="term" value="F:nucleotidyltransferase activity"/>
    <property type="evidence" value="ECO:0007669"/>
    <property type="project" value="UniProtKB-KW"/>
</dbReference>
<accession>A0A9D9DTM5</accession>
<dbReference type="InterPro" id="IPR045886">
    <property type="entry name" value="ThiF/MoeB/HesA"/>
</dbReference>